<proteinExistence type="predicted"/>
<evidence type="ECO:0000313" key="2">
    <source>
        <dbReference type="Proteomes" id="UP001224122"/>
    </source>
</evidence>
<comment type="caution">
    <text evidence="1">The sequence shown here is derived from an EMBL/GenBank/DDBJ whole genome shotgun (WGS) entry which is preliminary data.</text>
</comment>
<keyword evidence="2" id="KW-1185">Reference proteome</keyword>
<gene>
    <name evidence="1" type="ORF">J2S10_002478</name>
</gene>
<accession>A0ABT9XVN6</accession>
<name>A0ABT9XVN6_9BACI</name>
<dbReference type="Proteomes" id="UP001224122">
    <property type="component" value="Unassembled WGS sequence"/>
</dbReference>
<reference evidence="1 2" key="1">
    <citation type="submission" date="2023-07" db="EMBL/GenBank/DDBJ databases">
        <title>Genomic Encyclopedia of Type Strains, Phase IV (KMG-IV): sequencing the most valuable type-strain genomes for metagenomic binning, comparative biology and taxonomic classification.</title>
        <authorList>
            <person name="Goeker M."/>
        </authorList>
    </citation>
    <scope>NUCLEOTIDE SEQUENCE [LARGE SCALE GENOMIC DNA]</scope>
    <source>
        <strain evidence="1 2">DSM 27594</strain>
    </source>
</reference>
<sequence length="36" mass="4558">MRIVKPNHQNRKYPNWNQVFLREYSSFKLLIVIYVY</sequence>
<protein>
    <submittedName>
        <fullName evidence="1">Uncharacterized protein</fullName>
    </submittedName>
</protein>
<organism evidence="1 2">
    <name type="scientific">Neobacillus ginsengisoli</name>
    <dbReference type="NCBI Taxonomy" id="904295"/>
    <lineage>
        <taxon>Bacteria</taxon>
        <taxon>Bacillati</taxon>
        <taxon>Bacillota</taxon>
        <taxon>Bacilli</taxon>
        <taxon>Bacillales</taxon>
        <taxon>Bacillaceae</taxon>
        <taxon>Neobacillus</taxon>
    </lineage>
</organism>
<dbReference type="EMBL" id="JAUSTW010000003">
    <property type="protein sequence ID" value="MDQ0199320.1"/>
    <property type="molecule type" value="Genomic_DNA"/>
</dbReference>
<evidence type="ECO:0000313" key="1">
    <source>
        <dbReference type="EMBL" id="MDQ0199320.1"/>
    </source>
</evidence>